<dbReference type="Gene3D" id="3.40.50.2300">
    <property type="match status" value="2"/>
</dbReference>
<sequence length="342" mass="37403">MTPITIYDIAKEANVSVSTVSRVLNDTAPVRASTREKVMAIIEKHQFQPNALARSLIKKETGTIAIILPDITNPFFPEVFWGAENEARDKGYTFFLCNTGGDHSRESEYLTILREKRVDGIIFLGGRINLQHCPEEMAQELIEAGKHLPIVLVNGNIAKSGLHRIYTDEAAGAVLATQHLLDLGHREIAFVGGLKEMATTMVKVKAIQKMLKEHGLEIPKERLLLGDFSIDSGKEQMARLLEQQNPPTAVICVNDYTAIGAIKATIEHGLSIPGDISIVGYDDTPLASAVIPELTTVSQNTYQLGKLAVDVLHDLIGGGKTKKQTALQPELIVRQSTGPARR</sequence>
<dbReference type="InterPro" id="IPR028082">
    <property type="entry name" value="Peripla_BP_I"/>
</dbReference>
<dbReference type="InterPro" id="IPR000843">
    <property type="entry name" value="HTH_LacI"/>
</dbReference>
<evidence type="ECO:0000256" key="3">
    <source>
        <dbReference type="ARBA" id="ARBA00023163"/>
    </source>
</evidence>
<dbReference type="PROSITE" id="PS50932">
    <property type="entry name" value="HTH_LACI_2"/>
    <property type="match status" value="1"/>
</dbReference>
<dbReference type="RefSeq" id="WP_076168695.1">
    <property type="nucleotide sequence ID" value="NZ_MRTP01000001.1"/>
</dbReference>
<dbReference type="GO" id="GO:0000976">
    <property type="term" value="F:transcription cis-regulatory region binding"/>
    <property type="evidence" value="ECO:0007669"/>
    <property type="project" value="TreeGrafter"/>
</dbReference>
<dbReference type="PANTHER" id="PTHR30146:SF109">
    <property type="entry name" value="HTH-TYPE TRANSCRIPTIONAL REGULATOR GALS"/>
    <property type="match status" value="1"/>
</dbReference>
<reference evidence="5 6" key="1">
    <citation type="submission" date="2016-11" db="EMBL/GenBank/DDBJ databases">
        <title>Paenibacillus species isolates.</title>
        <authorList>
            <person name="Beno S.M."/>
        </authorList>
    </citation>
    <scope>NUCLEOTIDE SEQUENCE [LARGE SCALE GENOMIC DNA]</scope>
    <source>
        <strain evidence="5 6">FSL R5-0378</strain>
    </source>
</reference>
<evidence type="ECO:0000256" key="1">
    <source>
        <dbReference type="ARBA" id="ARBA00023015"/>
    </source>
</evidence>
<comment type="caution">
    <text evidence="5">The sequence shown here is derived from an EMBL/GenBank/DDBJ whole genome shotgun (WGS) entry which is preliminary data.</text>
</comment>
<dbReference type="CDD" id="cd06267">
    <property type="entry name" value="PBP1_LacI_sugar_binding-like"/>
    <property type="match status" value="1"/>
</dbReference>
<accession>A0A1R1F3V0</accession>
<dbReference type="AlphaFoldDB" id="A0A1R1F3V0"/>
<protein>
    <submittedName>
        <fullName evidence="5">LacI family transcriptional regulator</fullName>
    </submittedName>
</protein>
<keyword evidence="6" id="KW-1185">Reference proteome</keyword>
<dbReference type="Proteomes" id="UP000187172">
    <property type="component" value="Unassembled WGS sequence"/>
</dbReference>
<organism evidence="5 6">
    <name type="scientific">Paenibacillus rhizosphaerae</name>
    <dbReference type="NCBI Taxonomy" id="297318"/>
    <lineage>
        <taxon>Bacteria</taxon>
        <taxon>Bacillati</taxon>
        <taxon>Bacillota</taxon>
        <taxon>Bacilli</taxon>
        <taxon>Bacillales</taxon>
        <taxon>Paenibacillaceae</taxon>
        <taxon>Paenibacillus</taxon>
    </lineage>
</organism>
<dbReference type="SMART" id="SM00354">
    <property type="entry name" value="HTH_LACI"/>
    <property type="match status" value="1"/>
</dbReference>
<dbReference type="Pfam" id="PF00356">
    <property type="entry name" value="LacI"/>
    <property type="match status" value="1"/>
</dbReference>
<dbReference type="PRINTS" id="PR00036">
    <property type="entry name" value="HTHLACI"/>
</dbReference>
<proteinExistence type="predicted"/>
<dbReference type="EMBL" id="MRTP01000001">
    <property type="protein sequence ID" value="OMF58705.1"/>
    <property type="molecule type" value="Genomic_DNA"/>
</dbReference>
<evidence type="ECO:0000256" key="2">
    <source>
        <dbReference type="ARBA" id="ARBA00023125"/>
    </source>
</evidence>
<evidence type="ECO:0000313" key="5">
    <source>
        <dbReference type="EMBL" id="OMF58705.1"/>
    </source>
</evidence>
<dbReference type="InterPro" id="IPR046335">
    <property type="entry name" value="LacI/GalR-like_sensor"/>
</dbReference>
<dbReference type="PANTHER" id="PTHR30146">
    <property type="entry name" value="LACI-RELATED TRANSCRIPTIONAL REPRESSOR"/>
    <property type="match status" value="1"/>
</dbReference>
<evidence type="ECO:0000259" key="4">
    <source>
        <dbReference type="PROSITE" id="PS50932"/>
    </source>
</evidence>
<dbReference type="STRING" id="297318.BK138_09430"/>
<keyword evidence="1" id="KW-0805">Transcription regulation</keyword>
<dbReference type="SUPFAM" id="SSF53822">
    <property type="entry name" value="Periplasmic binding protein-like I"/>
    <property type="match status" value="1"/>
</dbReference>
<dbReference type="GO" id="GO:0003700">
    <property type="term" value="F:DNA-binding transcription factor activity"/>
    <property type="evidence" value="ECO:0007669"/>
    <property type="project" value="TreeGrafter"/>
</dbReference>
<dbReference type="InterPro" id="IPR010982">
    <property type="entry name" value="Lambda_DNA-bd_dom_sf"/>
</dbReference>
<keyword evidence="3" id="KW-0804">Transcription</keyword>
<dbReference type="PROSITE" id="PS00356">
    <property type="entry name" value="HTH_LACI_1"/>
    <property type="match status" value="1"/>
</dbReference>
<name>A0A1R1F3V0_9BACL</name>
<evidence type="ECO:0000313" key="6">
    <source>
        <dbReference type="Proteomes" id="UP000187172"/>
    </source>
</evidence>
<feature type="domain" description="HTH lacI-type" evidence="4">
    <location>
        <begin position="4"/>
        <end position="58"/>
    </location>
</feature>
<dbReference type="Pfam" id="PF13377">
    <property type="entry name" value="Peripla_BP_3"/>
    <property type="match status" value="1"/>
</dbReference>
<dbReference type="CDD" id="cd01392">
    <property type="entry name" value="HTH_LacI"/>
    <property type="match status" value="1"/>
</dbReference>
<keyword evidence="2" id="KW-0238">DNA-binding</keyword>
<dbReference type="Gene3D" id="1.10.260.40">
    <property type="entry name" value="lambda repressor-like DNA-binding domains"/>
    <property type="match status" value="1"/>
</dbReference>
<dbReference type="SUPFAM" id="SSF47413">
    <property type="entry name" value="lambda repressor-like DNA-binding domains"/>
    <property type="match status" value="1"/>
</dbReference>
<gene>
    <name evidence="5" type="ORF">BK138_09430</name>
</gene>